<dbReference type="Proteomes" id="UP000012589">
    <property type="component" value="Unassembled WGS sequence"/>
</dbReference>
<dbReference type="AlphaFoldDB" id="N2BCU3"/>
<keyword evidence="7 9" id="KW-0173">Coenzyme A biosynthesis</keyword>
<dbReference type="NCBIfam" id="TIGR01510">
    <property type="entry name" value="coaD_prev_kdtB"/>
    <property type="match status" value="1"/>
</dbReference>
<evidence type="ECO:0000256" key="8">
    <source>
        <dbReference type="ARBA" id="ARBA00029346"/>
    </source>
</evidence>
<dbReference type="NCBIfam" id="TIGR00125">
    <property type="entry name" value="cyt_tran_rel"/>
    <property type="match status" value="1"/>
</dbReference>
<keyword evidence="1 9" id="KW-0963">Cytoplasm</keyword>
<dbReference type="OrthoDB" id="9806661at2"/>
<keyword evidence="3 9" id="KW-0548">Nucleotidyltransferase</keyword>
<keyword evidence="12" id="KW-1185">Reference proteome</keyword>
<dbReference type="GO" id="GO:0004595">
    <property type="term" value="F:pantetheine-phosphate adenylyltransferase activity"/>
    <property type="evidence" value="ECO:0007669"/>
    <property type="project" value="UniProtKB-UniRule"/>
</dbReference>
<feature type="binding site" evidence="9">
    <location>
        <position position="87"/>
    </location>
    <ligand>
        <name>substrate</name>
    </ligand>
</feature>
<dbReference type="SUPFAM" id="SSF52374">
    <property type="entry name" value="Nucleotidylyl transferase"/>
    <property type="match status" value="1"/>
</dbReference>
<comment type="pathway">
    <text evidence="9">Cofactor biosynthesis; coenzyme A biosynthesis; CoA from (R)-pantothenate: step 4/5.</text>
</comment>
<evidence type="ECO:0000256" key="2">
    <source>
        <dbReference type="ARBA" id="ARBA00022679"/>
    </source>
</evidence>
<dbReference type="EC" id="2.7.7.3" evidence="9"/>
<organism evidence="11 12">
    <name type="scientific">Eubacterium plexicaudatum ASF492</name>
    <dbReference type="NCBI Taxonomy" id="1235802"/>
    <lineage>
        <taxon>Bacteria</taxon>
        <taxon>Bacillati</taxon>
        <taxon>Bacillota</taxon>
        <taxon>Clostridia</taxon>
        <taxon>Eubacteriales</taxon>
        <taxon>Eubacteriaceae</taxon>
        <taxon>Eubacterium</taxon>
    </lineage>
</organism>
<dbReference type="Gene3D" id="3.40.50.620">
    <property type="entry name" value="HUPs"/>
    <property type="match status" value="1"/>
</dbReference>
<keyword evidence="4 9" id="KW-0547">Nucleotide-binding</keyword>
<feature type="binding site" evidence="9">
    <location>
        <position position="41"/>
    </location>
    <ligand>
        <name>substrate</name>
    </ligand>
</feature>
<feature type="binding site" evidence="9">
    <location>
        <position position="98"/>
    </location>
    <ligand>
        <name>ATP</name>
        <dbReference type="ChEBI" id="CHEBI:30616"/>
    </ligand>
</feature>
<evidence type="ECO:0000256" key="7">
    <source>
        <dbReference type="ARBA" id="ARBA00022993"/>
    </source>
</evidence>
<dbReference type="EMBL" id="AQFT01000023">
    <property type="protein sequence ID" value="EMZ36293.1"/>
    <property type="molecule type" value="Genomic_DNA"/>
</dbReference>
<dbReference type="CDD" id="cd02163">
    <property type="entry name" value="PPAT"/>
    <property type="match status" value="1"/>
</dbReference>
<dbReference type="GO" id="GO:0015937">
    <property type="term" value="P:coenzyme A biosynthetic process"/>
    <property type="evidence" value="ECO:0007669"/>
    <property type="project" value="UniProtKB-UniRule"/>
</dbReference>
<feature type="domain" description="Cytidyltransferase-like" evidence="10">
    <location>
        <begin position="5"/>
        <end position="133"/>
    </location>
</feature>
<dbReference type="PANTHER" id="PTHR21342:SF1">
    <property type="entry name" value="PHOSPHOPANTETHEINE ADENYLYLTRANSFERASE"/>
    <property type="match status" value="1"/>
</dbReference>
<dbReference type="eggNOG" id="COG0669">
    <property type="taxonomic scope" value="Bacteria"/>
</dbReference>
<dbReference type="GO" id="GO:0005737">
    <property type="term" value="C:cytoplasm"/>
    <property type="evidence" value="ECO:0007669"/>
    <property type="project" value="UniProtKB-SubCell"/>
</dbReference>
<dbReference type="Pfam" id="PF01467">
    <property type="entry name" value="CTP_transf_like"/>
    <property type="match status" value="1"/>
</dbReference>
<feature type="binding site" evidence="9">
    <location>
        <begin position="9"/>
        <end position="10"/>
    </location>
    <ligand>
        <name>ATP</name>
        <dbReference type="ChEBI" id="CHEBI:30616"/>
    </ligand>
</feature>
<evidence type="ECO:0000313" key="11">
    <source>
        <dbReference type="EMBL" id="EMZ36293.1"/>
    </source>
</evidence>
<dbReference type="PRINTS" id="PR01020">
    <property type="entry name" value="LPSBIOSNTHSS"/>
</dbReference>
<evidence type="ECO:0000256" key="4">
    <source>
        <dbReference type="ARBA" id="ARBA00022741"/>
    </source>
</evidence>
<comment type="function">
    <text evidence="9">Reversibly transfers an adenylyl group from ATP to 4'-phosphopantetheine, yielding dephospho-CoA (dPCoA) and pyrophosphate.</text>
</comment>
<dbReference type="InterPro" id="IPR014729">
    <property type="entry name" value="Rossmann-like_a/b/a_fold"/>
</dbReference>
<gene>
    <name evidence="9" type="primary">coaD</name>
    <name evidence="11" type="ORF">C823_00660</name>
</gene>
<dbReference type="GO" id="GO:0005524">
    <property type="term" value="F:ATP binding"/>
    <property type="evidence" value="ECO:0007669"/>
    <property type="project" value="UniProtKB-KW"/>
</dbReference>
<comment type="catalytic activity">
    <reaction evidence="8 9">
        <text>(R)-4'-phosphopantetheine + ATP + H(+) = 3'-dephospho-CoA + diphosphate</text>
        <dbReference type="Rhea" id="RHEA:19801"/>
        <dbReference type="ChEBI" id="CHEBI:15378"/>
        <dbReference type="ChEBI" id="CHEBI:30616"/>
        <dbReference type="ChEBI" id="CHEBI:33019"/>
        <dbReference type="ChEBI" id="CHEBI:57328"/>
        <dbReference type="ChEBI" id="CHEBI:61723"/>
        <dbReference type="EC" id="2.7.7.3"/>
    </reaction>
</comment>
<accession>N2BCU3</accession>
<dbReference type="PANTHER" id="PTHR21342">
    <property type="entry name" value="PHOSPHOPANTETHEINE ADENYLYLTRANSFERASE"/>
    <property type="match status" value="1"/>
</dbReference>
<dbReference type="UniPathway" id="UPA00241">
    <property type="reaction ID" value="UER00355"/>
</dbReference>
<comment type="similarity">
    <text evidence="9">Belongs to the bacterial CoaD family.</text>
</comment>
<reference evidence="11 12" key="1">
    <citation type="journal article" date="2014" name="Genome Announc.">
        <title>Draft genome sequences of the altered schaedler flora, a defined bacterial community from gnotobiotic mice.</title>
        <authorList>
            <person name="Wannemuehler M.J."/>
            <person name="Overstreet A.M."/>
            <person name="Ward D.V."/>
            <person name="Phillips G.J."/>
        </authorList>
    </citation>
    <scope>NUCLEOTIDE SEQUENCE [LARGE SCALE GENOMIC DNA]</scope>
    <source>
        <strain evidence="11 12">ASF492</strain>
    </source>
</reference>
<dbReference type="HAMAP" id="MF_00151">
    <property type="entry name" value="PPAT_bact"/>
    <property type="match status" value="1"/>
</dbReference>
<evidence type="ECO:0000313" key="12">
    <source>
        <dbReference type="Proteomes" id="UP000012589"/>
    </source>
</evidence>
<feature type="binding site" evidence="9">
    <location>
        <begin position="88"/>
        <end position="90"/>
    </location>
    <ligand>
        <name>ATP</name>
        <dbReference type="ChEBI" id="CHEBI:30616"/>
    </ligand>
</feature>
<feature type="binding site" evidence="9">
    <location>
        <position position="73"/>
    </location>
    <ligand>
        <name>substrate</name>
    </ligand>
</feature>
<comment type="caution">
    <text evidence="11">The sequence shown here is derived from an EMBL/GenBank/DDBJ whole genome shotgun (WGS) entry which is preliminary data.</text>
</comment>
<evidence type="ECO:0000256" key="9">
    <source>
        <dbReference type="HAMAP-Rule" id="MF_00151"/>
    </source>
</evidence>
<dbReference type="PATRIC" id="fig|1235802.3.peg.697"/>
<evidence type="ECO:0000256" key="5">
    <source>
        <dbReference type="ARBA" id="ARBA00022840"/>
    </source>
</evidence>
<keyword evidence="5 9" id="KW-0067">ATP-binding</keyword>
<comment type="subcellular location">
    <subcellularLocation>
        <location evidence="9">Cytoplasm</location>
    </subcellularLocation>
</comment>
<name>N2BCU3_9FIRM</name>
<feature type="binding site" evidence="9">
    <location>
        <begin position="123"/>
        <end position="129"/>
    </location>
    <ligand>
        <name>ATP</name>
        <dbReference type="ChEBI" id="CHEBI:30616"/>
    </ligand>
</feature>
<feature type="site" description="Transition state stabilizer" evidence="9">
    <location>
        <position position="17"/>
    </location>
</feature>
<keyword evidence="6 9" id="KW-0460">Magnesium</keyword>
<feature type="binding site" evidence="9">
    <location>
        <position position="9"/>
    </location>
    <ligand>
        <name>substrate</name>
    </ligand>
</feature>
<feature type="binding site" evidence="9">
    <location>
        <position position="17"/>
    </location>
    <ligand>
        <name>ATP</name>
        <dbReference type="ChEBI" id="CHEBI:30616"/>
    </ligand>
</feature>
<protein>
    <recommendedName>
        <fullName evidence="9">Phosphopantetheine adenylyltransferase</fullName>
        <ecNumber evidence="9">2.7.7.3</ecNumber>
    </recommendedName>
    <alternativeName>
        <fullName evidence="9">Dephospho-CoA pyrophosphorylase</fullName>
    </alternativeName>
    <alternativeName>
        <fullName evidence="9">Pantetheine-phosphate adenylyltransferase</fullName>
        <shortName evidence="9">PPAT</shortName>
    </alternativeName>
</protein>
<comment type="cofactor">
    <cofactor evidence="9">
        <name>Mg(2+)</name>
        <dbReference type="ChEBI" id="CHEBI:18420"/>
    </cofactor>
</comment>
<evidence type="ECO:0000256" key="1">
    <source>
        <dbReference type="ARBA" id="ARBA00022490"/>
    </source>
</evidence>
<evidence type="ECO:0000259" key="10">
    <source>
        <dbReference type="Pfam" id="PF01467"/>
    </source>
</evidence>
<dbReference type="STRING" id="1235802.C823_00660"/>
<evidence type="ECO:0000256" key="3">
    <source>
        <dbReference type="ARBA" id="ARBA00022695"/>
    </source>
</evidence>
<proteinExistence type="inferred from homology"/>
<evidence type="ECO:0000256" key="6">
    <source>
        <dbReference type="ARBA" id="ARBA00022842"/>
    </source>
</evidence>
<dbReference type="HOGENOM" id="CLU_100149_0_1_9"/>
<comment type="subunit">
    <text evidence="9">Homohexamer.</text>
</comment>
<sequence>MKRAIYPGSFDPVTKGHLDVIARSARLVDELVVGVLNNSAKNALFSIQERVNMLKELISEFPNVTVDAFDGLLVDYAKRIDAAIIVRGLRAVTDFEYELQIAQTNHEIYADLETIFLTTRLEYAYLSSTIVKEVASYGGDISRFLPPQIIPRVYEKYGIKDFGK</sequence>
<dbReference type="InterPro" id="IPR004821">
    <property type="entry name" value="Cyt_trans-like"/>
</dbReference>
<dbReference type="InterPro" id="IPR001980">
    <property type="entry name" value="PPAT"/>
</dbReference>
<keyword evidence="2 9" id="KW-0808">Transferase</keyword>